<sequence>MLPTSKTFLPDELVHAILIRLQDGELWGKQSKRGLALCSLTCRHWAKLIKPMLFGYLTLMCTEDVSQLLAFLCTPDFLHCALRDCAHNLDLVEDRASSSIPWGHHVLLRLHQHLPHVFVNWAVKGASADGRSKLSSLPSGQLPRTLPSSSVTLHHVTLSCL</sequence>
<dbReference type="InterPro" id="IPR036047">
    <property type="entry name" value="F-box-like_dom_sf"/>
</dbReference>
<protein>
    <recommendedName>
        <fullName evidence="3">F-box domain-containing protein</fullName>
    </recommendedName>
</protein>
<dbReference type="GeneID" id="18918018"/>
<dbReference type="AlphaFoldDB" id="K5W1V8"/>
<dbReference type="OrthoDB" id="2802955at2759"/>
<dbReference type="RefSeq" id="XP_007399188.1">
    <property type="nucleotide sequence ID" value="XM_007399126.1"/>
</dbReference>
<dbReference type="HOGENOM" id="CLU_1644307_0_0_1"/>
<reference evidence="1 2" key="1">
    <citation type="journal article" date="2012" name="BMC Genomics">
        <title>Comparative genomics of the white-rot fungi, Phanerochaete carnosa and P. chrysosporium, to elucidate the genetic basis of the distinct wood types they colonize.</title>
        <authorList>
            <person name="Suzuki H."/>
            <person name="MacDonald J."/>
            <person name="Syed K."/>
            <person name="Salamov A."/>
            <person name="Hori C."/>
            <person name="Aerts A."/>
            <person name="Henrissat B."/>
            <person name="Wiebenga A."/>
            <person name="vanKuyk P.A."/>
            <person name="Barry K."/>
            <person name="Lindquist E."/>
            <person name="LaButti K."/>
            <person name="Lapidus A."/>
            <person name="Lucas S."/>
            <person name="Coutinho P."/>
            <person name="Gong Y."/>
            <person name="Samejima M."/>
            <person name="Mahadevan R."/>
            <person name="Abou-Zaid M."/>
            <person name="de Vries R.P."/>
            <person name="Igarashi K."/>
            <person name="Yadav J.S."/>
            <person name="Grigoriev I.V."/>
            <person name="Master E.R."/>
        </authorList>
    </citation>
    <scope>NUCLEOTIDE SEQUENCE [LARGE SCALE GENOMIC DNA]</scope>
    <source>
        <strain evidence="1 2">HHB-10118-sp</strain>
    </source>
</reference>
<evidence type="ECO:0000313" key="1">
    <source>
        <dbReference type="EMBL" id="EKM52859.1"/>
    </source>
</evidence>
<dbReference type="InParanoid" id="K5W1V8"/>
<proteinExistence type="predicted"/>
<evidence type="ECO:0008006" key="3">
    <source>
        <dbReference type="Google" id="ProtNLM"/>
    </source>
</evidence>
<evidence type="ECO:0000313" key="2">
    <source>
        <dbReference type="Proteomes" id="UP000008370"/>
    </source>
</evidence>
<dbReference type="SUPFAM" id="SSF81383">
    <property type="entry name" value="F-box domain"/>
    <property type="match status" value="1"/>
</dbReference>
<dbReference type="Proteomes" id="UP000008370">
    <property type="component" value="Unassembled WGS sequence"/>
</dbReference>
<name>K5W1V8_PHACS</name>
<keyword evidence="2" id="KW-1185">Reference proteome</keyword>
<organism evidence="1 2">
    <name type="scientific">Phanerochaete carnosa (strain HHB-10118-sp)</name>
    <name type="common">White-rot fungus</name>
    <name type="synonym">Peniophora carnosa</name>
    <dbReference type="NCBI Taxonomy" id="650164"/>
    <lineage>
        <taxon>Eukaryota</taxon>
        <taxon>Fungi</taxon>
        <taxon>Dikarya</taxon>
        <taxon>Basidiomycota</taxon>
        <taxon>Agaricomycotina</taxon>
        <taxon>Agaricomycetes</taxon>
        <taxon>Polyporales</taxon>
        <taxon>Phanerochaetaceae</taxon>
        <taxon>Phanerochaete</taxon>
    </lineage>
</organism>
<accession>K5W1V8</accession>
<dbReference type="KEGG" id="pco:PHACADRAFT_261515"/>
<dbReference type="EMBL" id="JH930475">
    <property type="protein sequence ID" value="EKM52859.1"/>
    <property type="molecule type" value="Genomic_DNA"/>
</dbReference>
<gene>
    <name evidence="1" type="ORF">PHACADRAFT_261515</name>
</gene>